<evidence type="ECO:0008006" key="3">
    <source>
        <dbReference type="Google" id="ProtNLM"/>
    </source>
</evidence>
<sequence>MFCFQWSIPVDQHIEMAKSVNSGDPCLKLRQINQFKNRRASSSPNHLNIPGCDQFRSAIIDVIILIAVIGACGFLLYPYAKILAHKTIELTEEVVDVVIEEIVRAPMVFGCLGLSIFFAVMALVAIMVCTDRRCGKTGCRGLRKAAEFDIQLETEDCVKNSNFQAKSALKKGLFELPRDHHRELEAELKKMAPPNGRAVLVFRARCGCSVGRLEVPGQENPESHSDEQIPFHVKDPEQPNDEVSVSYSENILFLHLPQTVNSVNYFVFTATLNFVFYKHRVVGCA</sequence>
<organism evidence="2">
    <name type="scientific">Sesamum latifolium</name>
    <dbReference type="NCBI Taxonomy" id="2727402"/>
    <lineage>
        <taxon>Eukaryota</taxon>
        <taxon>Viridiplantae</taxon>
        <taxon>Streptophyta</taxon>
        <taxon>Embryophyta</taxon>
        <taxon>Tracheophyta</taxon>
        <taxon>Spermatophyta</taxon>
        <taxon>Magnoliopsida</taxon>
        <taxon>eudicotyledons</taxon>
        <taxon>Gunneridae</taxon>
        <taxon>Pentapetalae</taxon>
        <taxon>asterids</taxon>
        <taxon>lamiids</taxon>
        <taxon>Lamiales</taxon>
        <taxon>Pedaliaceae</taxon>
        <taxon>Sesamum</taxon>
    </lineage>
</organism>
<reference evidence="2" key="1">
    <citation type="submission" date="2020-06" db="EMBL/GenBank/DDBJ databases">
        <authorList>
            <person name="Li T."/>
            <person name="Hu X."/>
            <person name="Zhang T."/>
            <person name="Song X."/>
            <person name="Zhang H."/>
            <person name="Dai N."/>
            <person name="Sheng W."/>
            <person name="Hou X."/>
            <person name="Wei L."/>
        </authorList>
    </citation>
    <scope>NUCLEOTIDE SEQUENCE</scope>
    <source>
        <strain evidence="2">KEN1</strain>
        <tissue evidence="2">Leaf</tissue>
    </source>
</reference>
<feature type="transmembrane region" description="Helical" evidence="1">
    <location>
        <begin position="58"/>
        <end position="80"/>
    </location>
</feature>
<keyword evidence="1" id="KW-0812">Transmembrane</keyword>
<keyword evidence="1" id="KW-1133">Transmembrane helix</keyword>
<dbReference type="PANTHER" id="PTHR46996">
    <property type="entry name" value="OS05G0488500 PROTEIN"/>
    <property type="match status" value="1"/>
</dbReference>
<proteinExistence type="predicted"/>
<dbReference type="EMBL" id="JACGWN010000001">
    <property type="protein sequence ID" value="KAL0461624.1"/>
    <property type="molecule type" value="Genomic_DNA"/>
</dbReference>
<dbReference type="PANTHER" id="PTHR46996:SF4">
    <property type="entry name" value="RIBOSOMAL PROTEIN L34E SUPERFAMILY PROTEIN"/>
    <property type="match status" value="1"/>
</dbReference>
<evidence type="ECO:0000256" key="1">
    <source>
        <dbReference type="SAM" id="Phobius"/>
    </source>
</evidence>
<feature type="transmembrane region" description="Helical" evidence="1">
    <location>
        <begin position="107"/>
        <end position="130"/>
    </location>
</feature>
<evidence type="ECO:0000313" key="2">
    <source>
        <dbReference type="EMBL" id="KAL0461624.1"/>
    </source>
</evidence>
<dbReference type="AlphaFoldDB" id="A0AAW2Y7E3"/>
<gene>
    <name evidence="2" type="ORF">Slati_0050000</name>
</gene>
<protein>
    <recommendedName>
        <fullName evidence="3">Ribosomal protein L34e superfamily protein</fullName>
    </recommendedName>
</protein>
<comment type="caution">
    <text evidence="2">The sequence shown here is derived from an EMBL/GenBank/DDBJ whole genome shotgun (WGS) entry which is preliminary data.</text>
</comment>
<accession>A0AAW2Y7E3</accession>
<reference evidence="2" key="2">
    <citation type="journal article" date="2024" name="Plant">
        <title>Genomic evolution and insights into agronomic trait innovations of Sesamum species.</title>
        <authorList>
            <person name="Miao H."/>
            <person name="Wang L."/>
            <person name="Qu L."/>
            <person name="Liu H."/>
            <person name="Sun Y."/>
            <person name="Le M."/>
            <person name="Wang Q."/>
            <person name="Wei S."/>
            <person name="Zheng Y."/>
            <person name="Lin W."/>
            <person name="Duan Y."/>
            <person name="Cao H."/>
            <person name="Xiong S."/>
            <person name="Wang X."/>
            <person name="Wei L."/>
            <person name="Li C."/>
            <person name="Ma Q."/>
            <person name="Ju M."/>
            <person name="Zhao R."/>
            <person name="Li G."/>
            <person name="Mu C."/>
            <person name="Tian Q."/>
            <person name="Mei H."/>
            <person name="Zhang T."/>
            <person name="Gao T."/>
            <person name="Zhang H."/>
        </authorList>
    </citation>
    <scope>NUCLEOTIDE SEQUENCE</scope>
    <source>
        <strain evidence="2">KEN1</strain>
    </source>
</reference>
<name>A0AAW2Y7E3_9LAMI</name>
<keyword evidence="1" id="KW-0472">Membrane</keyword>